<dbReference type="AlphaFoldDB" id="I2GF59"/>
<feature type="region of interest" description="Disordered" evidence="1">
    <location>
        <begin position="37"/>
        <end position="58"/>
    </location>
</feature>
<evidence type="ECO:0000256" key="1">
    <source>
        <dbReference type="SAM" id="MobiDB-lite"/>
    </source>
</evidence>
<dbReference type="eggNOG" id="ENOG50342PJ">
    <property type="taxonomic scope" value="Bacteria"/>
</dbReference>
<reference evidence="2 3" key="1">
    <citation type="journal article" date="2012" name="J. Bacteriol.">
        <title>Genome Sequence of the Filamentous Bacterium Fibrisoma limi BUZ 3T.</title>
        <authorList>
            <person name="Filippini M."/>
            <person name="Qi W."/>
            <person name="Jaenicke S."/>
            <person name="Goesmann A."/>
            <person name="Smits T.H."/>
            <person name="Bagheri H.C."/>
        </authorList>
    </citation>
    <scope>NUCLEOTIDE SEQUENCE [LARGE SCALE GENOMIC DNA]</scope>
    <source>
        <strain evidence="3">BUZ 3T</strain>
    </source>
</reference>
<keyword evidence="3" id="KW-1185">Reference proteome</keyword>
<sequence>MVYISPSKFAAFMKSLFLTLSIVVTVSTVSFSQTKPVPQAKPAQAAKSSAPQTATTTSAKPVEKEKFVLLNNGATIGMVVNSVVKADKQRLKLTDQQLPKARQLITDATVKFNEGVKKLKRSGMNAQKLRVLAVEVESELVQKYKTILTPEQYAKQLAHHKKIYPESKAS</sequence>
<gene>
    <name evidence="2" type="ORF">BN8_01542</name>
</gene>
<organism evidence="2 3">
    <name type="scientific">Fibrisoma limi BUZ 3</name>
    <dbReference type="NCBI Taxonomy" id="1185876"/>
    <lineage>
        <taxon>Bacteria</taxon>
        <taxon>Pseudomonadati</taxon>
        <taxon>Bacteroidota</taxon>
        <taxon>Cytophagia</taxon>
        <taxon>Cytophagales</taxon>
        <taxon>Spirosomataceae</taxon>
        <taxon>Fibrisoma</taxon>
    </lineage>
</organism>
<dbReference type="EMBL" id="CAIT01000005">
    <property type="protein sequence ID" value="CCH52534.1"/>
    <property type="molecule type" value="Genomic_DNA"/>
</dbReference>
<dbReference type="Proteomes" id="UP000009309">
    <property type="component" value="Unassembled WGS sequence"/>
</dbReference>
<comment type="caution">
    <text evidence="2">The sequence shown here is derived from an EMBL/GenBank/DDBJ whole genome shotgun (WGS) entry which is preliminary data.</text>
</comment>
<evidence type="ECO:0000313" key="2">
    <source>
        <dbReference type="EMBL" id="CCH52534.1"/>
    </source>
</evidence>
<proteinExistence type="predicted"/>
<protein>
    <submittedName>
        <fullName evidence="2">Uncharacterized protein</fullName>
    </submittedName>
</protein>
<name>I2GF59_9BACT</name>
<evidence type="ECO:0000313" key="3">
    <source>
        <dbReference type="Proteomes" id="UP000009309"/>
    </source>
</evidence>
<accession>I2GF59</accession>